<accession>A0A2I4GBR9</accession>
<proteinExistence type="predicted"/>
<protein>
    <submittedName>
        <fullName evidence="2">Uncharacterized protein LOC109006518</fullName>
    </submittedName>
</protein>
<dbReference type="PROSITE" id="PS50013">
    <property type="entry name" value="CHROMO_2"/>
    <property type="match status" value="1"/>
</dbReference>
<dbReference type="STRING" id="51240.A0A2I4GBR9"/>
<dbReference type="RefSeq" id="XP_018841359.1">
    <property type="nucleotide sequence ID" value="XM_018985814.1"/>
</dbReference>
<evidence type="ECO:0000313" key="1">
    <source>
        <dbReference type="Proteomes" id="UP000235220"/>
    </source>
</evidence>
<dbReference type="InterPro" id="IPR000953">
    <property type="entry name" value="Chromo/chromo_shadow_dom"/>
</dbReference>
<dbReference type="SUPFAM" id="SSF54160">
    <property type="entry name" value="Chromo domain-like"/>
    <property type="match status" value="1"/>
</dbReference>
<dbReference type="Pfam" id="PF24626">
    <property type="entry name" value="SH3_Tf2-1"/>
    <property type="match status" value="1"/>
</dbReference>
<dbReference type="InterPro" id="IPR056924">
    <property type="entry name" value="SH3_Tf2-1"/>
</dbReference>
<dbReference type="InterPro" id="IPR016197">
    <property type="entry name" value="Chromo-like_dom_sf"/>
</dbReference>
<organism evidence="1 2">
    <name type="scientific">Juglans regia</name>
    <name type="common">English walnut</name>
    <dbReference type="NCBI Taxonomy" id="51240"/>
    <lineage>
        <taxon>Eukaryota</taxon>
        <taxon>Viridiplantae</taxon>
        <taxon>Streptophyta</taxon>
        <taxon>Embryophyta</taxon>
        <taxon>Tracheophyta</taxon>
        <taxon>Spermatophyta</taxon>
        <taxon>Magnoliopsida</taxon>
        <taxon>eudicotyledons</taxon>
        <taxon>Gunneridae</taxon>
        <taxon>Pentapetalae</taxon>
        <taxon>rosids</taxon>
        <taxon>fabids</taxon>
        <taxon>Fagales</taxon>
        <taxon>Juglandaceae</taxon>
        <taxon>Juglans</taxon>
    </lineage>
</organism>
<dbReference type="Gene3D" id="2.40.50.40">
    <property type="match status" value="1"/>
</dbReference>
<sequence length="182" mass="20873">MTPFEAVYGTPPIRLQAYIPGLTANQFVDQLLQTREQILATLKSNLSLAQDRMKQQSVAVRRNLKLSSRYFGPFQITHRISKVAYQLCLPSDSLLHPVFHVSVLKKKIGDQLTPFSSLPPVDLQGELRSQPEKILERRSVKRDNRVVVEVLIQWEGAGVEDSTWEPYWKLRQQFPHLVGKVL</sequence>
<reference evidence="2" key="1">
    <citation type="submission" date="2025-08" db="UniProtKB">
        <authorList>
            <consortium name="RefSeq"/>
        </authorList>
    </citation>
    <scope>IDENTIFICATION</scope>
    <source>
        <tissue evidence="2">Leaves</tissue>
    </source>
</reference>
<dbReference type="Pfam" id="PF00385">
    <property type="entry name" value="Chromo"/>
    <property type="match status" value="1"/>
</dbReference>
<evidence type="ECO:0000313" key="2">
    <source>
        <dbReference type="RefSeq" id="XP_018841359.1"/>
    </source>
</evidence>
<dbReference type="InterPro" id="IPR023780">
    <property type="entry name" value="Chromo_domain"/>
</dbReference>
<keyword evidence="1" id="KW-1185">Reference proteome</keyword>
<gene>
    <name evidence="2" type="primary">LOC109006518</name>
</gene>
<dbReference type="PANTHER" id="PTHR46148">
    <property type="entry name" value="CHROMO DOMAIN-CONTAINING PROTEIN"/>
    <property type="match status" value="1"/>
</dbReference>
<dbReference type="GeneID" id="109006518"/>
<dbReference type="Proteomes" id="UP000235220">
    <property type="component" value="Chromosome 13"/>
</dbReference>
<dbReference type="AlphaFoldDB" id="A0A2I4GBR9"/>
<dbReference type="OrthoDB" id="5554229at2759"/>
<dbReference type="PANTHER" id="PTHR46148:SF55">
    <property type="match status" value="1"/>
</dbReference>
<name>A0A2I4GBR9_JUGRE</name>
<dbReference type="KEGG" id="jre:109006518"/>
<dbReference type="Gramene" id="Jr13_19010_p1">
    <property type="protein sequence ID" value="cds.Jr13_19010_p1"/>
    <property type="gene ID" value="Jr13_19010"/>
</dbReference>